<keyword evidence="1" id="KW-0175">Coiled coil</keyword>
<dbReference type="AlphaFoldDB" id="A0AAD7C825"/>
<sequence>MSVKELQARIDKLSEEIETQRLVLNTIERSRSVLQRQLNEIHDPIARLPREISSEIFLQCLPRPPRSGIHHMPITLLNICNTWTDIALSITALWTVICVISPSCRGFRDVLEGWIKRARGHPLELRLAMTDKIDKDIAFVLRQHTAQLKRLEIGLEDGIWVYDIPFCEPEPLWVQKGAKGREPTSALHSLSIIGTGQGYLHHDWASILQLLRRSPSLVELSLHNTEFYPTRQGPVVSPNLRRFVLGQNLSDYESDEIILQTIVAPRLESLTLESARHEPGYE</sequence>
<reference evidence="2" key="1">
    <citation type="submission" date="2023-03" db="EMBL/GenBank/DDBJ databases">
        <title>Massive genome expansion in bonnet fungi (Mycena s.s.) driven by repeated elements and novel gene families across ecological guilds.</title>
        <authorList>
            <consortium name="Lawrence Berkeley National Laboratory"/>
            <person name="Harder C.B."/>
            <person name="Miyauchi S."/>
            <person name="Viragh M."/>
            <person name="Kuo A."/>
            <person name="Thoen E."/>
            <person name="Andreopoulos B."/>
            <person name="Lu D."/>
            <person name="Skrede I."/>
            <person name="Drula E."/>
            <person name="Henrissat B."/>
            <person name="Morin E."/>
            <person name="Kohler A."/>
            <person name="Barry K."/>
            <person name="LaButti K."/>
            <person name="Morin E."/>
            <person name="Salamov A."/>
            <person name="Lipzen A."/>
            <person name="Mereny Z."/>
            <person name="Hegedus B."/>
            <person name="Baldrian P."/>
            <person name="Stursova M."/>
            <person name="Weitz H."/>
            <person name="Taylor A."/>
            <person name="Grigoriev I.V."/>
            <person name="Nagy L.G."/>
            <person name="Martin F."/>
            <person name="Kauserud H."/>
        </authorList>
    </citation>
    <scope>NUCLEOTIDE SEQUENCE</scope>
    <source>
        <strain evidence="2">9284</strain>
    </source>
</reference>
<protein>
    <recommendedName>
        <fullName evidence="4">F-box domain-containing protein</fullName>
    </recommendedName>
</protein>
<name>A0AAD7C825_9AGAR</name>
<accession>A0AAD7C825</accession>
<evidence type="ECO:0008006" key="4">
    <source>
        <dbReference type="Google" id="ProtNLM"/>
    </source>
</evidence>
<dbReference type="Proteomes" id="UP001221142">
    <property type="component" value="Unassembled WGS sequence"/>
</dbReference>
<comment type="caution">
    <text evidence="2">The sequence shown here is derived from an EMBL/GenBank/DDBJ whole genome shotgun (WGS) entry which is preliminary data.</text>
</comment>
<dbReference type="EMBL" id="JARKIF010000004">
    <property type="protein sequence ID" value="KAJ7641546.1"/>
    <property type="molecule type" value="Genomic_DNA"/>
</dbReference>
<proteinExistence type="predicted"/>
<evidence type="ECO:0000313" key="3">
    <source>
        <dbReference type="Proteomes" id="UP001221142"/>
    </source>
</evidence>
<feature type="coiled-coil region" evidence="1">
    <location>
        <begin position="3"/>
        <end position="30"/>
    </location>
</feature>
<keyword evidence="3" id="KW-1185">Reference proteome</keyword>
<organism evidence="2 3">
    <name type="scientific">Roridomyces roridus</name>
    <dbReference type="NCBI Taxonomy" id="1738132"/>
    <lineage>
        <taxon>Eukaryota</taxon>
        <taxon>Fungi</taxon>
        <taxon>Dikarya</taxon>
        <taxon>Basidiomycota</taxon>
        <taxon>Agaricomycotina</taxon>
        <taxon>Agaricomycetes</taxon>
        <taxon>Agaricomycetidae</taxon>
        <taxon>Agaricales</taxon>
        <taxon>Marasmiineae</taxon>
        <taxon>Mycenaceae</taxon>
        <taxon>Roridomyces</taxon>
    </lineage>
</organism>
<evidence type="ECO:0000256" key="1">
    <source>
        <dbReference type="SAM" id="Coils"/>
    </source>
</evidence>
<evidence type="ECO:0000313" key="2">
    <source>
        <dbReference type="EMBL" id="KAJ7641546.1"/>
    </source>
</evidence>
<gene>
    <name evidence="2" type="ORF">FB45DRAFT_1000188</name>
</gene>